<name>A0A6J6EUR4_9ZZZZ</name>
<reference evidence="1" key="1">
    <citation type="submission" date="2020-05" db="EMBL/GenBank/DDBJ databases">
        <authorList>
            <person name="Chiriac C."/>
            <person name="Salcher M."/>
            <person name="Ghai R."/>
            <person name="Kavagutti S V."/>
        </authorList>
    </citation>
    <scope>NUCLEOTIDE SEQUENCE</scope>
</reference>
<proteinExistence type="predicted"/>
<dbReference type="AlphaFoldDB" id="A0A6J6EUR4"/>
<evidence type="ECO:0000313" key="1">
    <source>
        <dbReference type="EMBL" id="CAB4578564.1"/>
    </source>
</evidence>
<dbReference type="SUPFAM" id="SSF109604">
    <property type="entry name" value="HD-domain/PDEase-like"/>
    <property type="match status" value="1"/>
</dbReference>
<gene>
    <name evidence="1" type="ORF">UFOPK1493_02892</name>
</gene>
<dbReference type="PIRSF" id="PIRSF035170">
    <property type="entry name" value="HD_phosphohydro"/>
    <property type="match status" value="1"/>
</dbReference>
<organism evidence="1">
    <name type="scientific">freshwater metagenome</name>
    <dbReference type="NCBI Taxonomy" id="449393"/>
    <lineage>
        <taxon>unclassified sequences</taxon>
        <taxon>metagenomes</taxon>
        <taxon>ecological metagenomes</taxon>
    </lineage>
</organism>
<dbReference type="EMBL" id="CAEZSR010000136">
    <property type="protein sequence ID" value="CAB4578564.1"/>
    <property type="molecule type" value="Genomic_DNA"/>
</dbReference>
<dbReference type="Gene3D" id="1.10.3210.10">
    <property type="entry name" value="Hypothetical protein af1432"/>
    <property type="match status" value="1"/>
</dbReference>
<accession>A0A6J6EUR4</accession>
<dbReference type="InterPro" id="IPR009218">
    <property type="entry name" value="HD_phosphohydro"/>
</dbReference>
<protein>
    <submittedName>
        <fullName evidence="1">Unannotated protein</fullName>
    </submittedName>
</protein>
<dbReference type="PANTHER" id="PTHR21174">
    <property type="match status" value="1"/>
</dbReference>
<sequence length="215" mass="24022">MTSPEVELRRVWQRAAGRGHDGVLEGLLERHRDPRRRYHTATHVMWVCRHVDRLVAHHDEIGRPLADPDAVRMAALFHDAIHEPASATNESDSARLAAERLAEVGWDDARRAEVARLVELTAGHTVEADDLAGAVLLDADLAILGSDANEYAHYATAVRAEYAHVTDDAWRTGRARVLSHFLDRPTIYATEPMRAEREHRARANLAAELAQLTDT</sequence>
<dbReference type="PANTHER" id="PTHR21174:SF0">
    <property type="entry name" value="HD PHOSPHOHYDROLASE FAMILY PROTEIN-RELATED"/>
    <property type="match status" value="1"/>
</dbReference>